<dbReference type="AlphaFoldDB" id="A0A9D1ITB8"/>
<feature type="signal peptide" evidence="2">
    <location>
        <begin position="1"/>
        <end position="26"/>
    </location>
</feature>
<evidence type="ECO:0000256" key="1">
    <source>
        <dbReference type="SAM" id="MobiDB-lite"/>
    </source>
</evidence>
<organism evidence="3 4">
    <name type="scientific">Candidatus Ventrousia excrementavium</name>
    <dbReference type="NCBI Taxonomy" id="2840961"/>
    <lineage>
        <taxon>Bacteria</taxon>
        <taxon>Bacillati</taxon>
        <taxon>Bacillota</taxon>
        <taxon>Clostridia</taxon>
        <taxon>Eubacteriales</taxon>
        <taxon>Clostridiaceae</taxon>
        <taxon>Clostridiaceae incertae sedis</taxon>
        <taxon>Candidatus Ventrousia</taxon>
    </lineage>
</organism>
<dbReference type="PANTHER" id="PTHR37841:SF1">
    <property type="entry name" value="DUF3298 DOMAIN-CONTAINING PROTEIN"/>
    <property type="match status" value="1"/>
</dbReference>
<name>A0A9D1ITB8_9CLOT</name>
<keyword evidence="2" id="KW-0732">Signal</keyword>
<dbReference type="Pfam" id="PF14903">
    <property type="entry name" value="WG_beta_rep"/>
    <property type="match status" value="1"/>
</dbReference>
<dbReference type="InterPro" id="IPR032774">
    <property type="entry name" value="WG_beta_rep"/>
</dbReference>
<dbReference type="EMBL" id="DVMR01000016">
    <property type="protein sequence ID" value="HIU42978.1"/>
    <property type="molecule type" value="Genomic_DNA"/>
</dbReference>
<evidence type="ECO:0000256" key="2">
    <source>
        <dbReference type="SAM" id="SignalP"/>
    </source>
</evidence>
<reference evidence="3" key="2">
    <citation type="journal article" date="2021" name="PeerJ">
        <title>Extensive microbial diversity within the chicken gut microbiome revealed by metagenomics and culture.</title>
        <authorList>
            <person name="Gilroy R."/>
            <person name="Ravi A."/>
            <person name="Getino M."/>
            <person name="Pursley I."/>
            <person name="Horton D.L."/>
            <person name="Alikhan N.F."/>
            <person name="Baker D."/>
            <person name="Gharbi K."/>
            <person name="Hall N."/>
            <person name="Watson M."/>
            <person name="Adriaenssens E.M."/>
            <person name="Foster-Nyarko E."/>
            <person name="Jarju S."/>
            <person name="Secka A."/>
            <person name="Antonio M."/>
            <person name="Oren A."/>
            <person name="Chaudhuri R.R."/>
            <person name="La Ragione R."/>
            <person name="Hildebrand F."/>
            <person name="Pallen M.J."/>
        </authorList>
    </citation>
    <scope>NUCLEOTIDE SEQUENCE</scope>
    <source>
        <strain evidence="3">CHK191-8634</strain>
    </source>
</reference>
<sequence>MQAKRLFAGLLSAVLLMTLLPVSAAAAEYTPPALPDVFQGDGLYITATPLEPQIEGEYVAVSGVEGGFHEGWAGFVTQEETRDQYGYLDDTYWALHYVDRNGRKLDTAVETSNYSDPHQSIALNFYDGMCAFYDRETERFGYLDAEGNVAIEPKFTEAYAFSNGLAAVSEVYGGSEHYYIDKNGNKVLGPFGRAAANEFSAFFSEGLLPQSDYLDRDNYFVGYVDQQGEPAITLYSGEPGGDKLELMDPGLYIPDTTGSHFSEGYAIVKDQRNGRKYPIYLIIDTEGNEVGRIDPGAPMTAAPYSVVQDGLIIVRFTNTEGGSGGGIGAVDIHGNIVVEPGRVSSGNAYFDSGVAPGNPSVGLVIDKKGNAVLPGSFADAVGVDADTLMAEARTAYNAPAAVLTFNMEVSNFDDGLSLLTVELWSNGMSVVDKWYYVLEVHEGTYTGGGKVYNAATGQITGGGSTPTDPETPTEPAGGTPSSWAVENVNTAVEAGIVPETLQSAYTQATTRAEFCALAVELYETVMGTEITERATFSDTT</sequence>
<dbReference type="PANTHER" id="PTHR37841">
    <property type="entry name" value="GLR2918 PROTEIN"/>
    <property type="match status" value="1"/>
</dbReference>
<protein>
    <submittedName>
        <fullName evidence="3">WG repeat-containing protein</fullName>
    </submittedName>
</protein>
<proteinExistence type="predicted"/>
<reference evidence="3" key="1">
    <citation type="submission" date="2020-10" db="EMBL/GenBank/DDBJ databases">
        <authorList>
            <person name="Gilroy R."/>
        </authorList>
    </citation>
    <scope>NUCLEOTIDE SEQUENCE</scope>
    <source>
        <strain evidence="3">CHK191-8634</strain>
    </source>
</reference>
<feature type="compositionally biased region" description="Low complexity" evidence="1">
    <location>
        <begin position="465"/>
        <end position="480"/>
    </location>
</feature>
<comment type="caution">
    <text evidence="3">The sequence shown here is derived from an EMBL/GenBank/DDBJ whole genome shotgun (WGS) entry which is preliminary data.</text>
</comment>
<evidence type="ECO:0000313" key="4">
    <source>
        <dbReference type="Proteomes" id="UP000824073"/>
    </source>
</evidence>
<evidence type="ECO:0000313" key="3">
    <source>
        <dbReference type="EMBL" id="HIU42978.1"/>
    </source>
</evidence>
<feature type="chain" id="PRO_5038910626" evidence="2">
    <location>
        <begin position="27"/>
        <end position="540"/>
    </location>
</feature>
<dbReference type="Proteomes" id="UP000824073">
    <property type="component" value="Unassembled WGS sequence"/>
</dbReference>
<accession>A0A9D1ITB8</accession>
<feature type="non-terminal residue" evidence="3">
    <location>
        <position position="540"/>
    </location>
</feature>
<gene>
    <name evidence="3" type="ORF">IAB67_01630</name>
</gene>
<feature type="region of interest" description="Disordered" evidence="1">
    <location>
        <begin position="457"/>
        <end position="480"/>
    </location>
</feature>